<dbReference type="PANTHER" id="PTHR42966">
    <property type="entry name" value="N-ACETYLNEURAMINATE SYNTHASE"/>
    <property type="match status" value="1"/>
</dbReference>
<dbReference type="Gene3D" id="3.20.20.70">
    <property type="entry name" value="Aldolase class I"/>
    <property type="match status" value="1"/>
</dbReference>
<dbReference type="EMBL" id="MT142914">
    <property type="protein sequence ID" value="QJA90468.1"/>
    <property type="molecule type" value="Genomic_DNA"/>
</dbReference>
<dbReference type="AlphaFoldDB" id="A0A6M3LBK1"/>
<feature type="domain" description="PseI/NeuA/B-like" evidence="1">
    <location>
        <begin position="24"/>
        <end position="261"/>
    </location>
</feature>
<organism evidence="2">
    <name type="scientific">viral metagenome</name>
    <dbReference type="NCBI Taxonomy" id="1070528"/>
    <lineage>
        <taxon>unclassified sequences</taxon>
        <taxon>metagenomes</taxon>
        <taxon>organismal metagenomes</taxon>
    </lineage>
</organism>
<dbReference type="GO" id="GO:0016051">
    <property type="term" value="P:carbohydrate biosynthetic process"/>
    <property type="evidence" value="ECO:0007669"/>
    <property type="project" value="InterPro"/>
</dbReference>
<evidence type="ECO:0000259" key="1">
    <source>
        <dbReference type="Pfam" id="PF03102"/>
    </source>
</evidence>
<dbReference type="InterPro" id="IPR013132">
    <property type="entry name" value="PseI/NeuA/B-like_N"/>
</dbReference>
<evidence type="ECO:0000313" key="2">
    <source>
        <dbReference type="EMBL" id="QJA90468.1"/>
    </source>
</evidence>
<sequence length="279" mass="31311">MGNIQIIAEIGINHNGSIETAKALMDVAKQCGCDYIKFQKRDIDTVYSKEFLDSPRESPWGKTQGEQKRALEFGFEEYREIDRYSEEIGLPWFASCWDFESLAFIESFNPPLHKIASPMLTHKIFVRKVASLGRTTLISTGMSDWVPILNAASIFEAEHCPYALFHCTSEYPCPDDACNISMIPELRKKFPGVSVGYSNHSPGILSCIGAAFLGAEWIEAHVTLDRTMYGSDQAASIERPGLERIVQYCKLAPKVIGDGIKIIRAAEKTNAKKLRYWEA</sequence>
<dbReference type="InterPro" id="IPR051690">
    <property type="entry name" value="PseI-like"/>
</dbReference>
<protein>
    <submittedName>
        <fullName evidence="2">Putative N-acetylneuraminate synthase</fullName>
    </submittedName>
</protein>
<proteinExistence type="predicted"/>
<gene>
    <name evidence="2" type="ORF">MM415B02373_0009</name>
</gene>
<dbReference type="SUPFAM" id="SSF51569">
    <property type="entry name" value="Aldolase"/>
    <property type="match status" value="1"/>
</dbReference>
<name>A0A6M3LBK1_9ZZZZ</name>
<reference evidence="2" key="1">
    <citation type="submission" date="2020-03" db="EMBL/GenBank/DDBJ databases">
        <title>The deep terrestrial virosphere.</title>
        <authorList>
            <person name="Holmfeldt K."/>
            <person name="Nilsson E."/>
            <person name="Simone D."/>
            <person name="Lopez-Fernandez M."/>
            <person name="Wu X."/>
            <person name="de Brujin I."/>
            <person name="Lundin D."/>
            <person name="Andersson A."/>
            <person name="Bertilsson S."/>
            <person name="Dopson M."/>
        </authorList>
    </citation>
    <scope>NUCLEOTIDE SEQUENCE</scope>
    <source>
        <strain evidence="2">MM415B02373</strain>
    </source>
</reference>
<dbReference type="Pfam" id="PF03102">
    <property type="entry name" value="NeuB"/>
    <property type="match status" value="1"/>
</dbReference>
<accession>A0A6M3LBK1</accession>
<dbReference type="InterPro" id="IPR013785">
    <property type="entry name" value="Aldolase_TIM"/>
</dbReference>
<dbReference type="GO" id="GO:0047444">
    <property type="term" value="F:N-acylneuraminate-9-phosphate synthase activity"/>
    <property type="evidence" value="ECO:0007669"/>
    <property type="project" value="TreeGrafter"/>
</dbReference>
<dbReference type="PANTHER" id="PTHR42966:SF3">
    <property type="entry name" value="BLR5971 PROTEIN"/>
    <property type="match status" value="1"/>
</dbReference>